<evidence type="ECO:0000259" key="2">
    <source>
        <dbReference type="SMART" id="SM00849"/>
    </source>
</evidence>
<dbReference type="InterPro" id="IPR044528">
    <property type="entry name" value="POD-like_MBL-fold"/>
</dbReference>
<dbReference type="GO" id="GO:0050313">
    <property type="term" value="F:sulfur dioxygenase activity"/>
    <property type="evidence" value="ECO:0007669"/>
    <property type="project" value="InterPro"/>
</dbReference>
<dbReference type="OrthoDB" id="449487at2759"/>
<dbReference type="FunFam" id="3.60.15.10:FF:000033">
    <property type="entry name" value="MBL fold metallo-hydrolase"/>
    <property type="match status" value="1"/>
</dbReference>
<dbReference type="SUPFAM" id="SSF56281">
    <property type="entry name" value="Metallo-hydrolase/oxidoreductase"/>
    <property type="match status" value="1"/>
</dbReference>
<dbReference type="SMART" id="SM00849">
    <property type="entry name" value="Lactamase_B"/>
    <property type="match status" value="1"/>
</dbReference>
<dbReference type="GeneID" id="70290025"/>
<keyword evidence="4" id="KW-1185">Reference proteome</keyword>
<dbReference type="GO" id="GO:0046872">
    <property type="term" value="F:metal ion binding"/>
    <property type="evidence" value="ECO:0007669"/>
    <property type="project" value="UniProtKB-KW"/>
</dbReference>
<organism evidence="3 4">
    <name type="scientific">Emericellopsis atlantica</name>
    <dbReference type="NCBI Taxonomy" id="2614577"/>
    <lineage>
        <taxon>Eukaryota</taxon>
        <taxon>Fungi</taxon>
        <taxon>Dikarya</taxon>
        <taxon>Ascomycota</taxon>
        <taxon>Pezizomycotina</taxon>
        <taxon>Sordariomycetes</taxon>
        <taxon>Hypocreomycetidae</taxon>
        <taxon>Hypocreales</taxon>
        <taxon>Bionectriaceae</taxon>
        <taxon>Emericellopsis</taxon>
    </lineage>
</organism>
<feature type="domain" description="Metallo-beta-lactamase" evidence="2">
    <location>
        <begin position="16"/>
        <end position="211"/>
    </location>
</feature>
<sequence>MDPAPLVHSIFDKSTGTWQYLVADPATRNAAVIDSVLDFDPATQKVTTDNADAILRLIESNNYQIQWILETHIHADHLTAAAYLQGRLAGQLQDVKPRIGIGKRITQVQKQFAGKYDVPWDECEGVFDKMFDDDEEFPLGNLQAQAIHLPGHTPDLMGYVFGDNVFCGDSIFHADIGTARCDFPGGSAKQLYQSAQKLLAMADHVKIWTGHDYPSGARQQEVPFLTTSEHRDRNKHLANDTSEEQYVAVREGRDAQMAEPRLIHQALQVNIRGGRMPKASSQNGLRMLHVPLKLGALDAGKGCGSLL</sequence>
<dbReference type="InterPro" id="IPR051682">
    <property type="entry name" value="Mito_Persulfide_Diox"/>
</dbReference>
<reference evidence="3" key="1">
    <citation type="journal article" date="2021" name="IMA Fungus">
        <title>Genomic characterization of three marine fungi, including Emericellopsis atlantica sp. nov. with signatures of a generalist lifestyle and marine biomass degradation.</title>
        <authorList>
            <person name="Hagestad O.C."/>
            <person name="Hou L."/>
            <person name="Andersen J.H."/>
            <person name="Hansen E.H."/>
            <person name="Altermark B."/>
            <person name="Li C."/>
            <person name="Kuhnert E."/>
            <person name="Cox R.J."/>
            <person name="Crous P.W."/>
            <person name="Spatafora J.W."/>
            <person name="Lail K."/>
            <person name="Amirebrahimi M."/>
            <person name="Lipzen A."/>
            <person name="Pangilinan J."/>
            <person name="Andreopoulos W."/>
            <person name="Hayes R.D."/>
            <person name="Ng V."/>
            <person name="Grigoriev I.V."/>
            <person name="Jackson S.A."/>
            <person name="Sutton T.D.S."/>
            <person name="Dobson A.D.W."/>
            <person name="Rama T."/>
        </authorList>
    </citation>
    <scope>NUCLEOTIDE SEQUENCE</scope>
    <source>
        <strain evidence="3">TS7</strain>
    </source>
</reference>
<dbReference type="RefSeq" id="XP_046114980.1">
    <property type="nucleotide sequence ID" value="XM_046259122.1"/>
</dbReference>
<accession>A0A9P8CMU2</accession>
<dbReference type="GO" id="GO:0070813">
    <property type="term" value="P:hydrogen sulfide metabolic process"/>
    <property type="evidence" value="ECO:0007669"/>
    <property type="project" value="TreeGrafter"/>
</dbReference>
<dbReference type="InterPro" id="IPR001279">
    <property type="entry name" value="Metallo-B-lactamas"/>
</dbReference>
<evidence type="ECO:0000313" key="3">
    <source>
        <dbReference type="EMBL" id="KAG9251056.1"/>
    </source>
</evidence>
<protein>
    <submittedName>
        <fullName evidence="3">Metallo-beta-lactamase domain protein</fullName>
    </submittedName>
</protein>
<dbReference type="AlphaFoldDB" id="A0A9P8CMU2"/>
<evidence type="ECO:0000313" key="4">
    <source>
        <dbReference type="Proteomes" id="UP000887229"/>
    </source>
</evidence>
<dbReference type="EMBL" id="MU251271">
    <property type="protein sequence ID" value="KAG9251056.1"/>
    <property type="molecule type" value="Genomic_DNA"/>
</dbReference>
<evidence type="ECO:0000256" key="1">
    <source>
        <dbReference type="ARBA" id="ARBA00022723"/>
    </source>
</evidence>
<dbReference type="CDD" id="cd07724">
    <property type="entry name" value="POD-like_MBL-fold"/>
    <property type="match status" value="1"/>
</dbReference>
<name>A0A9P8CMU2_9HYPO</name>
<dbReference type="PANTHER" id="PTHR43084">
    <property type="entry name" value="PERSULFIDE DIOXYGENASE ETHE1"/>
    <property type="match status" value="1"/>
</dbReference>
<proteinExistence type="predicted"/>
<dbReference type="PANTHER" id="PTHR43084:SF1">
    <property type="entry name" value="PERSULFIDE DIOXYGENASE ETHE1, MITOCHONDRIAL"/>
    <property type="match status" value="1"/>
</dbReference>
<keyword evidence="1" id="KW-0479">Metal-binding</keyword>
<dbReference type="Pfam" id="PF00753">
    <property type="entry name" value="Lactamase_B"/>
    <property type="match status" value="1"/>
</dbReference>
<dbReference type="GO" id="GO:0006749">
    <property type="term" value="P:glutathione metabolic process"/>
    <property type="evidence" value="ECO:0007669"/>
    <property type="project" value="InterPro"/>
</dbReference>
<comment type="caution">
    <text evidence="3">The sequence shown here is derived from an EMBL/GenBank/DDBJ whole genome shotgun (WGS) entry which is preliminary data.</text>
</comment>
<gene>
    <name evidence="3" type="ORF">F5Z01DRAFT_330630</name>
</gene>
<dbReference type="Proteomes" id="UP000887229">
    <property type="component" value="Unassembled WGS sequence"/>
</dbReference>
<dbReference type="Gene3D" id="3.60.15.10">
    <property type="entry name" value="Ribonuclease Z/Hydroxyacylglutathione hydrolase-like"/>
    <property type="match status" value="1"/>
</dbReference>
<dbReference type="InterPro" id="IPR036866">
    <property type="entry name" value="RibonucZ/Hydroxyglut_hydro"/>
</dbReference>